<keyword evidence="10" id="KW-0407">Ion channel</keyword>
<dbReference type="GO" id="GO:0015276">
    <property type="term" value="F:ligand-gated monoatomic ion channel activity"/>
    <property type="evidence" value="ECO:0007669"/>
    <property type="project" value="InterPro"/>
</dbReference>
<keyword evidence="5" id="KW-0406">Ion transport</keyword>
<evidence type="ECO:0000256" key="1">
    <source>
        <dbReference type="ARBA" id="ARBA00004141"/>
    </source>
</evidence>
<dbReference type="Proteomes" id="UP000676336">
    <property type="component" value="Unassembled WGS sequence"/>
</dbReference>
<dbReference type="AlphaFoldDB" id="A0A8S3HF01"/>
<evidence type="ECO:0000313" key="13">
    <source>
        <dbReference type="Proteomes" id="UP000676336"/>
    </source>
</evidence>
<organism evidence="12 13">
    <name type="scientific">Rotaria magnacalcarata</name>
    <dbReference type="NCBI Taxonomy" id="392030"/>
    <lineage>
        <taxon>Eukaryota</taxon>
        <taxon>Metazoa</taxon>
        <taxon>Spiralia</taxon>
        <taxon>Gnathifera</taxon>
        <taxon>Rotifera</taxon>
        <taxon>Eurotatoria</taxon>
        <taxon>Bdelloidea</taxon>
        <taxon>Philodinida</taxon>
        <taxon>Philodinidae</taxon>
        <taxon>Rotaria</taxon>
    </lineage>
</organism>
<evidence type="ECO:0000256" key="2">
    <source>
        <dbReference type="ARBA" id="ARBA00022448"/>
    </source>
</evidence>
<comment type="caution">
    <text evidence="12">The sequence shown here is derived from an EMBL/GenBank/DDBJ whole genome shotgun (WGS) entry which is preliminary data.</text>
</comment>
<comment type="subcellular location">
    <subcellularLocation>
        <location evidence="1">Membrane</location>
        <topology evidence="1">Multi-pass membrane protein</topology>
    </subcellularLocation>
</comment>
<dbReference type="Pfam" id="PF10613">
    <property type="entry name" value="Lig_chan-Glu_bd"/>
    <property type="match status" value="1"/>
</dbReference>
<sequence length="41" mass="4498">MVGDIVSRKADMAIAPLTISQIRMEAVDFSKPFMNLGISIM</sequence>
<dbReference type="SUPFAM" id="SSF53850">
    <property type="entry name" value="Periplasmic binding protein-like II"/>
    <property type="match status" value="1"/>
</dbReference>
<keyword evidence="2" id="KW-0813">Transport</keyword>
<keyword evidence="6" id="KW-0472">Membrane</keyword>
<dbReference type="InterPro" id="IPR019594">
    <property type="entry name" value="Glu/Gly-bd"/>
</dbReference>
<dbReference type="GO" id="GO:0016020">
    <property type="term" value="C:membrane"/>
    <property type="evidence" value="ECO:0007669"/>
    <property type="project" value="UniProtKB-SubCell"/>
</dbReference>
<protein>
    <recommendedName>
        <fullName evidence="11">Ionotropic glutamate receptor L-glutamate and glycine-binding domain-containing protein</fullName>
    </recommendedName>
</protein>
<accession>A0A8S3HF01</accession>
<evidence type="ECO:0000256" key="7">
    <source>
        <dbReference type="ARBA" id="ARBA00023170"/>
    </source>
</evidence>
<evidence type="ECO:0000256" key="3">
    <source>
        <dbReference type="ARBA" id="ARBA00022692"/>
    </source>
</evidence>
<feature type="domain" description="Ionotropic glutamate receptor L-glutamate and glycine-binding" evidence="11">
    <location>
        <begin position="1"/>
        <end position="41"/>
    </location>
</feature>
<reference evidence="12" key="1">
    <citation type="submission" date="2021-02" db="EMBL/GenBank/DDBJ databases">
        <authorList>
            <person name="Nowell W R."/>
        </authorList>
    </citation>
    <scope>NUCLEOTIDE SEQUENCE</scope>
</reference>
<keyword evidence="8" id="KW-0325">Glycoprotein</keyword>
<keyword evidence="7" id="KW-0675">Receptor</keyword>
<keyword evidence="9" id="KW-1071">Ligand-gated ion channel</keyword>
<gene>
    <name evidence="12" type="ORF">SMN809_LOCUS68231</name>
</gene>
<evidence type="ECO:0000256" key="9">
    <source>
        <dbReference type="ARBA" id="ARBA00023286"/>
    </source>
</evidence>
<dbReference type="PANTHER" id="PTHR18966">
    <property type="entry name" value="IONOTROPIC GLUTAMATE RECEPTOR"/>
    <property type="match status" value="1"/>
</dbReference>
<evidence type="ECO:0000256" key="4">
    <source>
        <dbReference type="ARBA" id="ARBA00022989"/>
    </source>
</evidence>
<evidence type="ECO:0000256" key="8">
    <source>
        <dbReference type="ARBA" id="ARBA00023180"/>
    </source>
</evidence>
<evidence type="ECO:0000256" key="6">
    <source>
        <dbReference type="ARBA" id="ARBA00023136"/>
    </source>
</evidence>
<evidence type="ECO:0000256" key="10">
    <source>
        <dbReference type="ARBA" id="ARBA00023303"/>
    </source>
</evidence>
<dbReference type="InterPro" id="IPR015683">
    <property type="entry name" value="Ionotropic_Glu_rcpt"/>
</dbReference>
<proteinExistence type="predicted"/>
<keyword evidence="4" id="KW-1133">Transmembrane helix</keyword>
<evidence type="ECO:0000256" key="5">
    <source>
        <dbReference type="ARBA" id="ARBA00023065"/>
    </source>
</evidence>
<feature type="non-terminal residue" evidence="12">
    <location>
        <position position="1"/>
    </location>
</feature>
<keyword evidence="3" id="KW-0812">Transmembrane</keyword>
<dbReference type="EMBL" id="CAJOBI010316970">
    <property type="protein sequence ID" value="CAF5178602.1"/>
    <property type="molecule type" value="Genomic_DNA"/>
</dbReference>
<dbReference type="Gene3D" id="3.40.190.10">
    <property type="entry name" value="Periplasmic binding protein-like II"/>
    <property type="match status" value="1"/>
</dbReference>
<evidence type="ECO:0000313" key="12">
    <source>
        <dbReference type="EMBL" id="CAF5178602.1"/>
    </source>
</evidence>
<evidence type="ECO:0000259" key="11">
    <source>
        <dbReference type="Pfam" id="PF10613"/>
    </source>
</evidence>
<name>A0A8S3HF01_9BILA</name>